<sequence>MLALASAGCGSGDAVAPAQSDPSTIFGLRTSLPIAWAESEDIRSLIANKAAPHWAMEALRARGEVVPLDTLAGPGGTLPLPPAAVLVLAQPQPLTPRENLALDTWVRAGGRVLLFADPMLTAPSIFALGDPRRPQDVALLSPILARWGLVLEFDEDQPAGPRPATFEGTAIPVDLAGRFRASGKSGDGPPRCRMLAGGVLAECGVGRGRVLAVADAALLDAATEVADRQARAALLGRLLARVAADGASGIGRDRPGTIGDERGYLISPRESAEKQEFAQ</sequence>
<keyword evidence="3" id="KW-1185">Reference proteome</keyword>
<proteinExistence type="predicted"/>
<dbReference type="Proteomes" id="UP001589798">
    <property type="component" value="Unassembled WGS sequence"/>
</dbReference>
<accession>A0ABV6CRX5</accession>
<protein>
    <submittedName>
        <fullName evidence="2">ABC transporter</fullName>
    </submittedName>
</protein>
<dbReference type="EMBL" id="JBHLWK010000001">
    <property type="protein sequence ID" value="MFC0202721.1"/>
    <property type="molecule type" value="Genomic_DNA"/>
</dbReference>
<feature type="compositionally biased region" description="Basic and acidic residues" evidence="1">
    <location>
        <begin position="270"/>
        <end position="279"/>
    </location>
</feature>
<evidence type="ECO:0000256" key="1">
    <source>
        <dbReference type="SAM" id="MobiDB-lite"/>
    </source>
</evidence>
<evidence type="ECO:0000313" key="3">
    <source>
        <dbReference type="Proteomes" id="UP001589798"/>
    </source>
</evidence>
<name>A0ABV6CRX5_9SPHN</name>
<reference evidence="2 3" key="1">
    <citation type="submission" date="2024-09" db="EMBL/GenBank/DDBJ databases">
        <authorList>
            <person name="Sun Q."/>
            <person name="Mori K."/>
        </authorList>
    </citation>
    <scope>NUCLEOTIDE SEQUENCE [LARGE SCALE GENOMIC DNA]</scope>
    <source>
        <strain evidence="2 3">CCM 7706</strain>
    </source>
</reference>
<organism evidence="2 3">
    <name type="scientific">Novosphingobium soli</name>
    <dbReference type="NCBI Taxonomy" id="574956"/>
    <lineage>
        <taxon>Bacteria</taxon>
        <taxon>Pseudomonadati</taxon>
        <taxon>Pseudomonadota</taxon>
        <taxon>Alphaproteobacteria</taxon>
        <taxon>Sphingomonadales</taxon>
        <taxon>Sphingomonadaceae</taxon>
        <taxon>Novosphingobium</taxon>
    </lineage>
</organism>
<dbReference type="RefSeq" id="WP_379556235.1">
    <property type="nucleotide sequence ID" value="NZ_JBHUKO010000002.1"/>
</dbReference>
<feature type="region of interest" description="Disordered" evidence="1">
    <location>
        <begin position="251"/>
        <end position="279"/>
    </location>
</feature>
<comment type="caution">
    <text evidence="2">The sequence shown here is derived from an EMBL/GenBank/DDBJ whole genome shotgun (WGS) entry which is preliminary data.</text>
</comment>
<gene>
    <name evidence="2" type="ORF">ACFFJC_00375</name>
</gene>
<evidence type="ECO:0000313" key="2">
    <source>
        <dbReference type="EMBL" id="MFC0202721.1"/>
    </source>
</evidence>
<feature type="compositionally biased region" description="Basic and acidic residues" evidence="1">
    <location>
        <begin position="251"/>
        <end position="263"/>
    </location>
</feature>